<name>A0A8H7XZ27_PSICU</name>
<dbReference type="EMBL" id="JAFIQS010000006">
    <property type="protein sequence ID" value="KAG5168541.1"/>
    <property type="molecule type" value="Genomic_DNA"/>
</dbReference>
<reference evidence="2" key="1">
    <citation type="submission" date="2021-02" db="EMBL/GenBank/DDBJ databases">
        <title>Psilocybe cubensis genome.</title>
        <authorList>
            <person name="Mckernan K.J."/>
            <person name="Crawford S."/>
            <person name="Trippe A."/>
            <person name="Kane L.T."/>
            <person name="Mclaughlin S."/>
        </authorList>
    </citation>
    <scope>NUCLEOTIDE SEQUENCE [LARGE SCALE GENOMIC DNA]</scope>
    <source>
        <strain evidence="2">MGC-MH-2018</strain>
    </source>
</reference>
<dbReference type="AlphaFoldDB" id="A0A8H7XZ27"/>
<feature type="region of interest" description="Disordered" evidence="1">
    <location>
        <begin position="360"/>
        <end position="410"/>
    </location>
</feature>
<feature type="region of interest" description="Disordered" evidence="1">
    <location>
        <begin position="1"/>
        <end position="22"/>
    </location>
</feature>
<proteinExistence type="predicted"/>
<accession>A0A8H7XZ27</accession>
<gene>
    <name evidence="2" type="ORF">JR316_007142</name>
</gene>
<feature type="compositionally biased region" description="Acidic residues" evidence="1">
    <location>
        <begin position="367"/>
        <end position="394"/>
    </location>
</feature>
<feature type="compositionally biased region" description="Polar residues" evidence="1">
    <location>
        <begin position="1"/>
        <end position="17"/>
    </location>
</feature>
<evidence type="ECO:0000256" key="1">
    <source>
        <dbReference type="SAM" id="MobiDB-lite"/>
    </source>
</evidence>
<protein>
    <submittedName>
        <fullName evidence="2">Uncharacterized protein</fullName>
    </submittedName>
</protein>
<sequence length="410" mass="47026">MQDTSASHIENQAQNEYQPEHTLSRKSIENKRNIFFWSSTTQHLIGGLNHDVTPINSRIVHSWASLLDYKGSRTARFEIYPVTVKKFSAGIFNTLRTRSGANIPEFSTEILPPGDYTFQVFSERVVDPIEPVRDIDSFKTRKLDGENAAEGALNKLTSDQIRTFDVPGKIQEFVMERDHGRCVITGASQVDSVTVVWIIPPSFVDAIQYLKENDVIYDEPEQITNQSNAITLHEDLKDAFFNNDFSVDVDDDYRVILFRDFGPAAQSLKGANIQAYFRRGDLKDQFSGPHDVFLRAHFVHCLFVNFLGGDIFFRYPWNVVEERIVDLGLDEEGRRISRSHDLWKDDLSRILYERLYERPFGSHEDNSDTDPDSDQISETDEDDQSDDNEKEYEGEERGPNSEDVSQSDAE</sequence>
<comment type="caution">
    <text evidence="2">The sequence shown here is derived from an EMBL/GenBank/DDBJ whole genome shotgun (WGS) entry which is preliminary data.</text>
</comment>
<evidence type="ECO:0000313" key="2">
    <source>
        <dbReference type="EMBL" id="KAG5168541.1"/>
    </source>
</evidence>
<dbReference type="OrthoDB" id="3263651at2759"/>
<organism evidence="2">
    <name type="scientific">Psilocybe cubensis</name>
    <name type="common">Psychedelic mushroom</name>
    <name type="synonym">Stropharia cubensis</name>
    <dbReference type="NCBI Taxonomy" id="181762"/>
    <lineage>
        <taxon>Eukaryota</taxon>
        <taxon>Fungi</taxon>
        <taxon>Dikarya</taxon>
        <taxon>Basidiomycota</taxon>
        <taxon>Agaricomycotina</taxon>
        <taxon>Agaricomycetes</taxon>
        <taxon>Agaricomycetidae</taxon>
        <taxon>Agaricales</taxon>
        <taxon>Agaricineae</taxon>
        <taxon>Strophariaceae</taxon>
        <taxon>Psilocybe</taxon>
    </lineage>
</organism>